<dbReference type="InterPro" id="IPR008914">
    <property type="entry name" value="PEBP"/>
</dbReference>
<dbReference type="Pfam" id="PF01161">
    <property type="entry name" value="PBP"/>
    <property type="match status" value="1"/>
</dbReference>
<keyword evidence="1" id="KW-0732">Signal</keyword>
<dbReference type="InterPro" id="IPR005247">
    <property type="entry name" value="YbhB_YbcL/LppC-like"/>
</dbReference>
<proteinExistence type="predicted"/>
<dbReference type="InParanoid" id="B4D582"/>
<dbReference type="PANTHER" id="PTHR30289">
    <property type="entry name" value="UNCHARACTERIZED PROTEIN YBCL-RELATED"/>
    <property type="match status" value="1"/>
</dbReference>
<dbReference type="FunCoup" id="B4D582">
    <property type="interactions" value="128"/>
</dbReference>
<dbReference type="RefSeq" id="WP_006981395.1">
    <property type="nucleotide sequence ID" value="NZ_ABVL01000013.1"/>
</dbReference>
<dbReference type="PANTHER" id="PTHR30289:SF1">
    <property type="entry name" value="PEBP (PHOSPHATIDYLETHANOLAMINE-BINDING PROTEIN) FAMILY PROTEIN"/>
    <property type="match status" value="1"/>
</dbReference>
<evidence type="ECO:0000313" key="2">
    <source>
        <dbReference type="EMBL" id="EDY18287.1"/>
    </source>
</evidence>
<evidence type="ECO:0000256" key="1">
    <source>
        <dbReference type="SAM" id="SignalP"/>
    </source>
</evidence>
<evidence type="ECO:0000313" key="3">
    <source>
        <dbReference type="Proteomes" id="UP000005824"/>
    </source>
</evidence>
<sequence length="191" mass="20115" precursor="true">MTRTTEACVVCGAALFFLCAALGYAQQPAAKTHGTGSAMSVTSSAFPAESMIPSKYSCEGGNVSPPLSWTSVPTGTKSFALICDDPDAPGGTFVHWVLFNLPAGVTALTEKTATTAMLPNGARQGINSFDKVGYGGPCPPEGKPHHYFFKVYALDASLPVKAGATKKEVEQAMEHHILAEGLLMGKYQRKK</sequence>
<organism evidence="2 3">
    <name type="scientific">Chthoniobacter flavus Ellin428</name>
    <dbReference type="NCBI Taxonomy" id="497964"/>
    <lineage>
        <taxon>Bacteria</taxon>
        <taxon>Pseudomonadati</taxon>
        <taxon>Verrucomicrobiota</taxon>
        <taxon>Spartobacteria</taxon>
        <taxon>Chthoniobacterales</taxon>
        <taxon>Chthoniobacteraceae</taxon>
        <taxon>Chthoniobacter</taxon>
    </lineage>
</organism>
<dbReference type="STRING" id="497964.CfE428DRAFT_4071"/>
<dbReference type="eggNOG" id="COG1881">
    <property type="taxonomic scope" value="Bacteria"/>
</dbReference>
<comment type="caution">
    <text evidence="2">The sequence shown here is derived from an EMBL/GenBank/DDBJ whole genome shotgun (WGS) entry which is preliminary data.</text>
</comment>
<accession>B4D582</accession>
<dbReference type="AlphaFoldDB" id="B4D582"/>
<keyword evidence="3" id="KW-1185">Reference proteome</keyword>
<feature type="chain" id="PRO_5002800546" evidence="1">
    <location>
        <begin position="26"/>
        <end position="191"/>
    </location>
</feature>
<dbReference type="EMBL" id="ABVL01000013">
    <property type="protein sequence ID" value="EDY18287.1"/>
    <property type="molecule type" value="Genomic_DNA"/>
</dbReference>
<gene>
    <name evidence="2" type="ORF">CfE428DRAFT_4071</name>
</gene>
<dbReference type="Gene3D" id="3.90.280.10">
    <property type="entry name" value="PEBP-like"/>
    <property type="match status" value="1"/>
</dbReference>
<dbReference type="InterPro" id="IPR036610">
    <property type="entry name" value="PEBP-like_sf"/>
</dbReference>
<dbReference type="CDD" id="cd00865">
    <property type="entry name" value="PEBP_bact_arch"/>
    <property type="match status" value="1"/>
</dbReference>
<dbReference type="NCBIfam" id="TIGR00481">
    <property type="entry name" value="YbhB/YbcL family Raf kinase inhibitor-like protein"/>
    <property type="match status" value="1"/>
</dbReference>
<dbReference type="Proteomes" id="UP000005824">
    <property type="component" value="Unassembled WGS sequence"/>
</dbReference>
<name>B4D582_9BACT</name>
<dbReference type="SUPFAM" id="SSF49777">
    <property type="entry name" value="PEBP-like"/>
    <property type="match status" value="1"/>
</dbReference>
<reference evidence="2 3" key="1">
    <citation type="journal article" date="2011" name="J. Bacteriol.">
        <title>Genome sequence of Chthoniobacter flavus Ellin428, an aerobic heterotrophic soil bacterium.</title>
        <authorList>
            <person name="Kant R."/>
            <person name="van Passel M.W."/>
            <person name="Palva A."/>
            <person name="Lucas S."/>
            <person name="Lapidus A."/>
            <person name="Glavina Del Rio T."/>
            <person name="Dalin E."/>
            <person name="Tice H."/>
            <person name="Bruce D."/>
            <person name="Goodwin L."/>
            <person name="Pitluck S."/>
            <person name="Larimer F.W."/>
            <person name="Land M.L."/>
            <person name="Hauser L."/>
            <person name="Sangwan P."/>
            <person name="de Vos W.M."/>
            <person name="Janssen P.H."/>
            <person name="Smidt H."/>
        </authorList>
    </citation>
    <scope>NUCLEOTIDE SEQUENCE [LARGE SCALE GENOMIC DNA]</scope>
    <source>
        <strain evidence="2 3">Ellin428</strain>
    </source>
</reference>
<feature type="signal peptide" evidence="1">
    <location>
        <begin position="1"/>
        <end position="25"/>
    </location>
</feature>
<protein>
    <submittedName>
        <fullName evidence="2">PEBP family protein</fullName>
    </submittedName>
</protein>